<evidence type="ECO:0000256" key="4">
    <source>
        <dbReference type="ARBA" id="ARBA00022989"/>
    </source>
</evidence>
<keyword evidence="4 7" id="KW-1133">Transmembrane helix</keyword>
<comment type="subcellular location">
    <subcellularLocation>
        <location evidence="1">Membrane</location>
        <topology evidence="1">Multi-pass membrane protein</topology>
    </subcellularLocation>
</comment>
<dbReference type="InterPro" id="IPR039859">
    <property type="entry name" value="PFA4/ZDH16/20/ERF2-like"/>
</dbReference>
<comment type="domain">
    <text evidence="7">The DHHC domain is required for palmitoyltransferase activity.</text>
</comment>
<keyword evidence="10" id="KW-1185">Reference proteome</keyword>
<feature type="region of interest" description="Disordered" evidence="8">
    <location>
        <begin position="1"/>
        <end position="47"/>
    </location>
</feature>
<evidence type="ECO:0000313" key="10">
    <source>
        <dbReference type="Proteomes" id="UP000887569"/>
    </source>
</evidence>
<dbReference type="Pfam" id="PF01529">
    <property type="entry name" value="DHHC"/>
    <property type="match status" value="1"/>
</dbReference>
<evidence type="ECO:0000256" key="7">
    <source>
        <dbReference type="RuleBase" id="RU079119"/>
    </source>
</evidence>
<dbReference type="EC" id="2.3.1.225" evidence="7"/>
<reference evidence="11" key="1">
    <citation type="submission" date="2022-11" db="UniProtKB">
        <authorList>
            <consortium name="WormBaseParasite"/>
        </authorList>
    </citation>
    <scope>IDENTIFICATION</scope>
</reference>
<dbReference type="GO" id="GO:0019706">
    <property type="term" value="F:protein-cysteine S-palmitoyltransferase activity"/>
    <property type="evidence" value="ECO:0007669"/>
    <property type="project" value="UniProtKB-EC"/>
</dbReference>
<comment type="similarity">
    <text evidence="7">Belongs to the DHHC palmitoyltransferase family.</text>
</comment>
<dbReference type="GO" id="GO:0016020">
    <property type="term" value="C:membrane"/>
    <property type="evidence" value="ECO:0007669"/>
    <property type="project" value="UniProtKB-SubCell"/>
</dbReference>
<feature type="transmembrane region" description="Helical" evidence="7">
    <location>
        <begin position="228"/>
        <end position="256"/>
    </location>
</feature>
<accession>A0A915AGD4</accession>
<name>A0A915AGD4_PARUN</name>
<keyword evidence="5 7" id="KW-0472">Membrane</keyword>
<feature type="compositionally biased region" description="Basic and acidic residues" evidence="8">
    <location>
        <begin position="1"/>
        <end position="19"/>
    </location>
</feature>
<organism evidence="10 11">
    <name type="scientific">Parascaris univalens</name>
    <name type="common">Nematode worm</name>
    <dbReference type="NCBI Taxonomy" id="6257"/>
    <lineage>
        <taxon>Eukaryota</taxon>
        <taxon>Metazoa</taxon>
        <taxon>Ecdysozoa</taxon>
        <taxon>Nematoda</taxon>
        <taxon>Chromadorea</taxon>
        <taxon>Rhabditida</taxon>
        <taxon>Spirurina</taxon>
        <taxon>Ascaridomorpha</taxon>
        <taxon>Ascaridoidea</taxon>
        <taxon>Ascarididae</taxon>
        <taxon>Parascaris</taxon>
    </lineage>
</organism>
<comment type="catalytic activity">
    <reaction evidence="7">
        <text>L-cysteinyl-[protein] + hexadecanoyl-CoA = S-hexadecanoyl-L-cysteinyl-[protein] + CoA</text>
        <dbReference type="Rhea" id="RHEA:36683"/>
        <dbReference type="Rhea" id="RHEA-COMP:10131"/>
        <dbReference type="Rhea" id="RHEA-COMP:11032"/>
        <dbReference type="ChEBI" id="CHEBI:29950"/>
        <dbReference type="ChEBI" id="CHEBI:57287"/>
        <dbReference type="ChEBI" id="CHEBI:57379"/>
        <dbReference type="ChEBI" id="CHEBI:74151"/>
        <dbReference type="EC" id="2.3.1.225"/>
    </reaction>
</comment>
<keyword evidence="6 7" id="KW-0012">Acyltransferase</keyword>
<keyword evidence="2 7" id="KW-0808">Transferase</keyword>
<evidence type="ECO:0000256" key="5">
    <source>
        <dbReference type="ARBA" id="ARBA00023136"/>
    </source>
</evidence>
<dbReference type="WBParaSite" id="PgR007_g107_t01">
    <property type="protein sequence ID" value="PgR007_g107_t01"/>
    <property type="gene ID" value="PgR007_g107"/>
</dbReference>
<sequence length="435" mass="50001">MSEDGLHQRKPESNDEKGDGTLSFEEIEKTSREYEVEEAPDWESGIERGKDDFGKTMLRRLLHWGPIIAMAITLSIGISATYLHLQWWPLNSVGSFLHLSLFLLFNYLVYSNLVQSAFIGPGYVPLAWSPPSEEFASHLQYCTVCEGYKVPRSHHCSSCGRCVMKMDHHCPWINNCVGHRNHAYFIRFLAASVAGCIHGAVIISLALYRGLFRVWYIQYGSGEPEVILTIYTFIMSVFAFGLALGVIVAVGFLLIVQVKGVLKNRTGIEDYIVDKANSYERSSEFVYPYDLGWKRNIREVLGTWNGLPLGNGVWWPIRRPTSQFSFSEEQLMQKRIKRLNAREVRIIRRFDGRCLSALLIGFRVFICQPCSDERRISVEVGERWMVTRVNRYWFYATKKEADDPKQGGKLDHPLALRHHHALRGWFPRVCAERVP</sequence>
<evidence type="ECO:0000256" key="2">
    <source>
        <dbReference type="ARBA" id="ARBA00022679"/>
    </source>
</evidence>
<proteinExistence type="inferred from homology"/>
<evidence type="ECO:0000313" key="11">
    <source>
        <dbReference type="WBParaSite" id="PgR007_g107_t01"/>
    </source>
</evidence>
<dbReference type="Proteomes" id="UP000887569">
    <property type="component" value="Unplaced"/>
</dbReference>
<dbReference type="PROSITE" id="PS50216">
    <property type="entry name" value="DHHC"/>
    <property type="match status" value="1"/>
</dbReference>
<feature type="transmembrane region" description="Helical" evidence="7">
    <location>
        <begin position="188"/>
        <end position="208"/>
    </location>
</feature>
<feature type="domain" description="Palmitoyltransferase DHHC" evidence="9">
    <location>
        <begin position="138"/>
        <end position="271"/>
    </location>
</feature>
<dbReference type="PANTHER" id="PTHR12246">
    <property type="entry name" value="PALMITOYLTRANSFERASE ZDHHC16"/>
    <property type="match status" value="1"/>
</dbReference>
<evidence type="ECO:0000256" key="6">
    <source>
        <dbReference type="ARBA" id="ARBA00023315"/>
    </source>
</evidence>
<evidence type="ECO:0000256" key="3">
    <source>
        <dbReference type="ARBA" id="ARBA00022692"/>
    </source>
</evidence>
<evidence type="ECO:0000259" key="9">
    <source>
        <dbReference type="Pfam" id="PF01529"/>
    </source>
</evidence>
<protein>
    <recommendedName>
        <fullName evidence="7">Palmitoyltransferase</fullName>
        <ecNumber evidence="7">2.3.1.225</ecNumber>
    </recommendedName>
</protein>
<dbReference type="AlphaFoldDB" id="A0A915AGD4"/>
<evidence type="ECO:0000256" key="1">
    <source>
        <dbReference type="ARBA" id="ARBA00004141"/>
    </source>
</evidence>
<dbReference type="InterPro" id="IPR001594">
    <property type="entry name" value="Palmitoyltrfase_DHHC"/>
</dbReference>
<feature type="transmembrane region" description="Helical" evidence="7">
    <location>
        <begin position="88"/>
        <end position="109"/>
    </location>
</feature>
<evidence type="ECO:0000256" key="8">
    <source>
        <dbReference type="SAM" id="MobiDB-lite"/>
    </source>
</evidence>
<keyword evidence="3 7" id="KW-0812">Transmembrane</keyword>
<feature type="transmembrane region" description="Helical" evidence="7">
    <location>
        <begin position="61"/>
        <end position="82"/>
    </location>
</feature>